<name>A0A7Z7MW65_9PROT</name>
<evidence type="ECO:0000256" key="1">
    <source>
        <dbReference type="ARBA" id="ARBA00010458"/>
    </source>
</evidence>
<dbReference type="GO" id="GO:0052816">
    <property type="term" value="F:long-chain fatty acyl-CoA hydrolase activity"/>
    <property type="evidence" value="ECO:0007669"/>
    <property type="project" value="TreeGrafter"/>
</dbReference>
<feature type="domain" description="HotDog ACOT-type" evidence="4">
    <location>
        <begin position="12"/>
        <end position="128"/>
    </location>
</feature>
<dbReference type="SUPFAM" id="SSF54637">
    <property type="entry name" value="Thioesterase/thiol ester dehydrase-isomerase"/>
    <property type="match status" value="1"/>
</dbReference>
<dbReference type="EMBL" id="LT837803">
    <property type="protein sequence ID" value="SMB31280.1"/>
    <property type="molecule type" value="Genomic_DNA"/>
</dbReference>
<gene>
    <name evidence="5" type="ORF">SDENCHOL_21123</name>
</gene>
<keyword evidence="2 3" id="KW-0378">Hydrolase</keyword>
<dbReference type="InterPro" id="IPR040170">
    <property type="entry name" value="Cytosol_ACT"/>
</dbReference>
<dbReference type="PROSITE" id="PS51770">
    <property type="entry name" value="HOTDOG_ACOT"/>
    <property type="match status" value="1"/>
</dbReference>
<dbReference type="PANTHER" id="PTHR11049:SF5">
    <property type="entry name" value="ACYL-COA THIOESTER HYDROLASE YCIA"/>
    <property type="match status" value="1"/>
</dbReference>
<comment type="similarity">
    <text evidence="1">Belongs to the acyl coenzyme A hydrolase family.</text>
</comment>
<dbReference type="Pfam" id="PF03061">
    <property type="entry name" value="4HBT"/>
    <property type="match status" value="1"/>
</dbReference>
<dbReference type="CDD" id="cd03442">
    <property type="entry name" value="BFIT_BACH"/>
    <property type="match status" value="1"/>
</dbReference>
<evidence type="ECO:0000256" key="3">
    <source>
        <dbReference type="PROSITE-ProRule" id="PRU01106"/>
    </source>
</evidence>
<reference evidence="5" key="1">
    <citation type="submission" date="2017-03" db="EMBL/GenBank/DDBJ databases">
        <authorList>
            <consortium name="AG Boll"/>
        </authorList>
    </citation>
    <scope>NUCLEOTIDE SEQUENCE [LARGE SCALE GENOMIC DNA]</scope>
    <source>
        <strain evidence="5">Chol</strain>
    </source>
</reference>
<dbReference type="OrthoDB" id="9801856at2"/>
<dbReference type="Proteomes" id="UP000242886">
    <property type="component" value="Chromosome SDENCHOL"/>
</dbReference>
<dbReference type="GO" id="GO:0006637">
    <property type="term" value="P:acyl-CoA metabolic process"/>
    <property type="evidence" value="ECO:0007669"/>
    <property type="project" value="TreeGrafter"/>
</dbReference>
<dbReference type="InterPro" id="IPR029069">
    <property type="entry name" value="HotDog_dom_sf"/>
</dbReference>
<evidence type="ECO:0000256" key="2">
    <source>
        <dbReference type="ARBA" id="ARBA00022801"/>
    </source>
</evidence>
<dbReference type="GO" id="GO:0009062">
    <property type="term" value="P:fatty acid catabolic process"/>
    <property type="evidence" value="ECO:0007669"/>
    <property type="project" value="TreeGrafter"/>
</dbReference>
<proteinExistence type="inferred from homology"/>
<dbReference type="RefSeq" id="WP_153011275.1">
    <property type="nucleotide sequence ID" value="NZ_LFZK01000001.1"/>
</dbReference>
<organism evidence="5 6">
    <name type="scientific">Sterolibacterium denitrificans</name>
    <dbReference type="NCBI Taxonomy" id="157592"/>
    <lineage>
        <taxon>Bacteria</taxon>
        <taxon>Pseudomonadati</taxon>
        <taxon>Pseudomonadota</taxon>
        <taxon>Betaproteobacteria</taxon>
        <taxon>Nitrosomonadales</taxon>
        <taxon>Sterolibacteriaceae</taxon>
        <taxon>Sterolibacterium</taxon>
    </lineage>
</organism>
<dbReference type="PANTHER" id="PTHR11049">
    <property type="entry name" value="ACYL COENZYME A THIOESTER HYDROLASE"/>
    <property type="match status" value="1"/>
</dbReference>
<dbReference type="InterPro" id="IPR006683">
    <property type="entry name" value="Thioestr_dom"/>
</dbReference>
<dbReference type="GO" id="GO:0005829">
    <property type="term" value="C:cytosol"/>
    <property type="evidence" value="ECO:0007669"/>
    <property type="project" value="TreeGrafter"/>
</dbReference>
<accession>A0A7Z7MW65</accession>
<evidence type="ECO:0000313" key="6">
    <source>
        <dbReference type="Proteomes" id="UP000242886"/>
    </source>
</evidence>
<evidence type="ECO:0000259" key="4">
    <source>
        <dbReference type="PROSITE" id="PS51770"/>
    </source>
</evidence>
<protein>
    <submittedName>
        <fullName evidence="5">Acyl-CoA hydrolase</fullName>
    </submittedName>
</protein>
<dbReference type="AlphaFoldDB" id="A0A7Z7MW65"/>
<dbReference type="Gene3D" id="3.10.129.10">
    <property type="entry name" value="Hotdog Thioesterase"/>
    <property type="match status" value="1"/>
</dbReference>
<dbReference type="InterPro" id="IPR033120">
    <property type="entry name" value="HOTDOG_ACOT"/>
</dbReference>
<evidence type="ECO:0000313" key="5">
    <source>
        <dbReference type="EMBL" id="SMB31280.1"/>
    </source>
</evidence>
<keyword evidence="6" id="KW-1185">Reference proteome</keyword>
<sequence>MSHKEVEAVLLPDEQPILRVVPMPADVNAAGDIFGGWVMSQVDIAGGVVAVQVARGRIATVAVNAFQFRQPISVGDVVSFYGKVARIGRTSITVDVQVYAERYRPCTEKPLVVKVTEATLTYVATGSDGSKREICLPAS</sequence>